<feature type="transmembrane region" description="Helical" evidence="1">
    <location>
        <begin position="97"/>
        <end position="119"/>
    </location>
</feature>
<dbReference type="Proteomes" id="UP000469871">
    <property type="component" value="Unassembled WGS sequence"/>
</dbReference>
<evidence type="ECO:0000313" key="2">
    <source>
        <dbReference type="EMBL" id="KAB7575908.1"/>
    </source>
</evidence>
<evidence type="ECO:0000313" key="4">
    <source>
        <dbReference type="EMBL" id="OOL80154.1"/>
    </source>
</evidence>
<dbReference type="EMBL" id="LRHK01000001">
    <property type="protein sequence ID" value="KWX18840.1"/>
    <property type="molecule type" value="Genomic_DNA"/>
</dbReference>
<sequence length="220" mass="26440">MKEQRFDKNVYMEFFYWLYQSLASSLCFWCVNILYIAAAFLLSIDGRNVFSFIFSLLFIGPGCIVMIGMTEELAKEKSFSPVRLFIKTFRQFWLKGFFYWLFAWIVSVIMIFDCFFFIRFSYGKWLIPLFVLLACLSVSFSINYWYFQVRNPASKPNQVLRIAFYYTLKKWYVSLLDFLLLTSLFLFFFVKPQWCILLGPSIVFGLIYFNNRKLMRTMDL</sequence>
<feature type="transmembrane region" description="Helical" evidence="1">
    <location>
        <begin position="49"/>
        <end position="69"/>
    </location>
</feature>
<name>A0A132P962_ENTFC</name>
<dbReference type="EMBL" id="MVGJ01000082">
    <property type="protein sequence ID" value="OOL80154.1"/>
    <property type="molecule type" value="Genomic_DNA"/>
</dbReference>
<evidence type="ECO:0000313" key="6">
    <source>
        <dbReference type="Proteomes" id="UP000070452"/>
    </source>
</evidence>
<keyword evidence="1" id="KW-1133">Transmembrane helix</keyword>
<dbReference type="EMBL" id="QHGU01000079">
    <property type="protein sequence ID" value="PZM54600.1"/>
    <property type="molecule type" value="Genomic_DNA"/>
</dbReference>
<evidence type="ECO:0000256" key="1">
    <source>
        <dbReference type="SAM" id="Phobius"/>
    </source>
</evidence>
<dbReference type="EMBL" id="WEFP01000001">
    <property type="protein sequence ID" value="KAB7575908.1"/>
    <property type="molecule type" value="Genomic_DNA"/>
</dbReference>
<reference evidence="5 8" key="3">
    <citation type="submission" date="2018-05" db="EMBL/GenBank/DDBJ databases">
        <title>Vancomycin-resistant Enterococcus faecium strain from Chelyabinsk, Russia.</title>
        <authorList>
            <person name="Gostev V."/>
            <person name="Goncharov A."/>
            <person name="Kolodzhieva V."/>
            <person name="Suvorov A."/>
            <person name="Sidorenko S."/>
            <person name="Zueva L."/>
        </authorList>
    </citation>
    <scope>NUCLEOTIDE SEQUENCE [LARGE SCALE GENOMIC DNA]</scope>
    <source>
        <strain evidence="5 8">20</strain>
    </source>
</reference>
<proteinExistence type="predicted"/>
<reference evidence="3 6" key="1">
    <citation type="submission" date="2016-01" db="EMBL/GenBank/DDBJ databases">
        <title>Molecular Mechanisms for transfer of large genomic segments between Enterococcus faecium strains.</title>
        <authorList>
            <person name="Garcia-Solache M.A."/>
            <person name="Lebreton F."/>
            <person name="Mclaughlin R.E."/>
            <person name="Whiteaker J.D."/>
            <person name="Gilmore M.S."/>
            <person name="Rice L.B."/>
        </authorList>
    </citation>
    <scope>NUCLEOTIDE SEQUENCE [LARGE SCALE GENOMIC DNA]</scope>
    <source>
        <strain evidence="3 6">D344RRF x C68</strain>
    </source>
</reference>
<feature type="transmembrane region" description="Helical" evidence="1">
    <location>
        <begin position="21"/>
        <end position="43"/>
    </location>
</feature>
<accession>A0A132P962</accession>
<evidence type="ECO:0000313" key="7">
    <source>
        <dbReference type="Proteomes" id="UP000191171"/>
    </source>
</evidence>
<feature type="transmembrane region" description="Helical" evidence="1">
    <location>
        <begin position="171"/>
        <end position="190"/>
    </location>
</feature>
<gene>
    <name evidence="3" type="ORF">AWT83_10305</name>
    <name evidence="4" type="ORF">B1P95_12430</name>
    <name evidence="5" type="ORF">DKP91_12270</name>
    <name evidence="2" type="ORF">GBM73_00670</name>
</gene>
<dbReference type="GeneID" id="66454649"/>
<dbReference type="Proteomes" id="UP000191171">
    <property type="component" value="Unassembled WGS sequence"/>
</dbReference>
<reference evidence="2 9" key="4">
    <citation type="submission" date="2019-10" db="EMBL/GenBank/DDBJ databases">
        <title>Evolutionary dynamics of vancomycin-resistant Enterococcus faecium during gastrointestinal tract colonization and bloodstream infection in immunocompromised pediatric patients.</title>
        <authorList>
            <person name="Chilambi G.S."/>
            <person name="Nordstrom H.R."/>
            <person name="Evans D.R."/>
            <person name="Ferrolino J."/>
            <person name="Hayden R.T."/>
            <person name="Maron G.M."/>
            <person name="Vo A.N."/>
            <person name="Gilmore M.S."/>
            <person name="Wolf J."/>
            <person name="Rosch J.W."/>
            <person name="Van Tyne D."/>
        </authorList>
    </citation>
    <scope>NUCLEOTIDE SEQUENCE [LARGE SCALE GENOMIC DNA]</scope>
    <source>
        <strain evidence="2 9">VRECG27</strain>
    </source>
</reference>
<evidence type="ECO:0000313" key="9">
    <source>
        <dbReference type="Proteomes" id="UP000469871"/>
    </source>
</evidence>
<evidence type="ECO:0000313" key="8">
    <source>
        <dbReference type="Proteomes" id="UP000249070"/>
    </source>
</evidence>
<evidence type="ECO:0000313" key="3">
    <source>
        <dbReference type="EMBL" id="KWX18840.1"/>
    </source>
</evidence>
<evidence type="ECO:0000313" key="5">
    <source>
        <dbReference type="EMBL" id="PZM54600.1"/>
    </source>
</evidence>
<organism evidence="3 6">
    <name type="scientific">Enterococcus faecium</name>
    <name type="common">Streptococcus faecium</name>
    <dbReference type="NCBI Taxonomy" id="1352"/>
    <lineage>
        <taxon>Bacteria</taxon>
        <taxon>Bacillati</taxon>
        <taxon>Bacillota</taxon>
        <taxon>Bacilli</taxon>
        <taxon>Lactobacillales</taxon>
        <taxon>Enterococcaceae</taxon>
        <taxon>Enterococcus</taxon>
    </lineage>
</organism>
<keyword evidence="1" id="KW-0812">Transmembrane</keyword>
<dbReference type="Proteomes" id="UP000070452">
    <property type="component" value="Unassembled WGS sequence"/>
</dbReference>
<protein>
    <submittedName>
        <fullName evidence="2">DUF624 domain-containing protein</fullName>
    </submittedName>
</protein>
<reference evidence="4 7" key="2">
    <citation type="submission" date="2017-02" db="EMBL/GenBank/DDBJ databases">
        <title>Clonality and virulence of isolates of VRE in Hematopoietic Stem Cell Transplanted (HSCT) patients.</title>
        <authorList>
            <person name="Marchi A.P."/>
            <person name="Martins R.C."/>
            <person name="Marie S.K."/>
            <person name="Levin A.S."/>
            <person name="Costa S.F."/>
        </authorList>
    </citation>
    <scope>NUCLEOTIDE SEQUENCE [LARGE SCALE GENOMIC DNA]</scope>
    <source>
        <strain evidence="4 7">LIM1759</strain>
    </source>
</reference>
<feature type="transmembrane region" description="Helical" evidence="1">
    <location>
        <begin position="125"/>
        <end position="147"/>
    </location>
</feature>
<comment type="caution">
    <text evidence="3">The sequence shown here is derived from an EMBL/GenBank/DDBJ whole genome shotgun (WGS) entry which is preliminary data.</text>
</comment>
<feature type="transmembrane region" description="Helical" evidence="1">
    <location>
        <begin position="196"/>
        <end position="211"/>
    </location>
</feature>
<dbReference type="RefSeq" id="WP_002300930.1">
    <property type="nucleotide sequence ID" value="NZ_AP027221.1"/>
</dbReference>
<keyword evidence="1" id="KW-0472">Membrane</keyword>
<dbReference type="Proteomes" id="UP000249070">
    <property type="component" value="Unassembled WGS sequence"/>
</dbReference>
<dbReference type="AlphaFoldDB" id="A0A132P962"/>